<feature type="domain" description="YetF C-terminal" evidence="9">
    <location>
        <begin position="82"/>
        <end position="214"/>
    </location>
</feature>
<evidence type="ECO:0000256" key="3">
    <source>
        <dbReference type="ARBA" id="ARBA00022475"/>
    </source>
</evidence>
<evidence type="ECO:0000313" key="12">
    <source>
        <dbReference type="Proteomes" id="UP001335737"/>
    </source>
</evidence>
<sequence>MTDLVYVLIRGLVAFLLMFILARMMGKRQITQITYFDYIVGISIGSIAAELTFSPHIRMSNFILGMIIWAVIPIVISKMELKSSRFRDLMEGKSVPLISDGKILEKNLKKETLTVDELMVLLRKKDVYKISDIQAAVMEKNGEISIMKKSELQPLTPVNMGMPVEKEGLPCIVIVDGNVLEKSLTDYGYTKNWLLGEIQKQGAEAFSDVFLAQIDSMGNVYVDLYDDKVKSPQIKDKLLVAANIKQLQSNLVNFSLQTQNIEAKKMYNEYAKQMDKLMDEMAVYLKE</sequence>
<organism evidence="11 12">
    <name type="scientific">Virgibacillus tibetensis</name>
    <dbReference type="NCBI Taxonomy" id="3042313"/>
    <lineage>
        <taxon>Bacteria</taxon>
        <taxon>Bacillati</taxon>
        <taxon>Bacillota</taxon>
        <taxon>Bacilli</taxon>
        <taxon>Bacillales</taxon>
        <taxon>Bacillaceae</taxon>
        <taxon>Virgibacillus</taxon>
    </lineage>
</organism>
<dbReference type="Pfam" id="PF07870">
    <property type="entry name" value="DUF1657"/>
    <property type="match status" value="1"/>
</dbReference>
<dbReference type="PANTHER" id="PTHR34582:SF7">
    <property type="entry name" value="UPF0702 TRANSMEMBRANE PROTEIN YDFS"/>
    <property type="match status" value="1"/>
</dbReference>
<dbReference type="InterPro" id="IPR048454">
    <property type="entry name" value="YetF_N"/>
</dbReference>
<comment type="similarity">
    <text evidence="2">Belongs to the UPF0702 family.</text>
</comment>
<keyword evidence="3" id="KW-1003">Cell membrane</keyword>
<reference evidence="11 12" key="1">
    <citation type="journal article" date="2024" name="Int. J. Syst. Evol. Microbiol.">
        <title>Virgibacillus tibetensis sp. nov., isolated from salt lake on the Tibetan Plateau of China.</title>
        <authorList>
            <person name="Phurbu D."/>
            <person name="Liu Z.-X."/>
            <person name="Wang R."/>
            <person name="Zheng Y.-Y."/>
            <person name="Liu H.-C."/>
            <person name="Zhou Y.-G."/>
            <person name="Yu Y.-J."/>
            <person name="Li A.-H."/>
        </authorList>
    </citation>
    <scope>NUCLEOTIDE SEQUENCE [LARGE SCALE GENOMIC DNA]</scope>
    <source>
        <strain evidence="11 12">C22-A2</strain>
    </source>
</reference>
<name>A0ABU6KEZ6_9BACI</name>
<dbReference type="PANTHER" id="PTHR34582">
    <property type="entry name" value="UPF0702 TRANSMEMBRANE PROTEIN YCAP"/>
    <property type="match status" value="1"/>
</dbReference>
<evidence type="ECO:0000256" key="2">
    <source>
        <dbReference type="ARBA" id="ARBA00006448"/>
    </source>
</evidence>
<keyword evidence="7" id="KW-0175">Coiled coil</keyword>
<evidence type="ECO:0000256" key="1">
    <source>
        <dbReference type="ARBA" id="ARBA00004651"/>
    </source>
</evidence>
<dbReference type="Proteomes" id="UP001335737">
    <property type="component" value="Unassembled WGS sequence"/>
</dbReference>
<dbReference type="EMBL" id="JARZFX010000004">
    <property type="protein sequence ID" value="MEC5423891.1"/>
    <property type="molecule type" value="Genomic_DNA"/>
</dbReference>
<evidence type="ECO:0000256" key="6">
    <source>
        <dbReference type="ARBA" id="ARBA00023136"/>
    </source>
</evidence>
<evidence type="ECO:0000256" key="4">
    <source>
        <dbReference type="ARBA" id="ARBA00022692"/>
    </source>
</evidence>
<evidence type="ECO:0000313" key="11">
    <source>
        <dbReference type="EMBL" id="MEC5423891.1"/>
    </source>
</evidence>
<dbReference type="InterPro" id="IPR012452">
    <property type="entry name" value="DUF1657"/>
</dbReference>
<evidence type="ECO:0000256" key="7">
    <source>
        <dbReference type="SAM" id="Coils"/>
    </source>
</evidence>
<gene>
    <name evidence="11" type="ORF">QGM71_10355</name>
</gene>
<feature type="coiled-coil region" evidence="7">
    <location>
        <begin position="244"/>
        <end position="287"/>
    </location>
</feature>
<keyword evidence="6 8" id="KW-0472">Membrane</keyword>
<protein>
    <submittedName>
        <fullName evidence="11">DUF421 domain-containing protein</fullName>
    </submittedName>
</protein>
<comment type="caution">
    <text evidence="11">The sequence shown here is derived from an EMBL/GenBank/DDBJ whole genome shotgun (WGS) entry which is preliminary data.</text>
</comment>
<comment type="subcellular location">
    <subcellularLocation>
        <location evidence="1">Cell membrane</location>
        <topology evidence="1">Multi-pass membrane protein</topology>
    </subcellularLocation>
</comment>
<feature type="transmembrane region" description="Helical" evidence="8">
    <location>
        <begin position="59"/>
        <end position="77"/>
    </location>
</feature>
<evidence type="ECO:0000259" key="10">
    <source>
        <dbReference type="Pfam" id="PF20730"/>
    </source>
</evidence>
<keyword evidence="12" id="KW-1185">Reference proteome</keyword>
<dbReference type="Pfam" id="PF04239">
    <property type="entry name" value="DUF421"/>
    <property type="match status" value="1"/>
</dbReference>
<evidence type="ECO:0000256" key="5">
    <source>
        <dbReference type="ARBA" id="ARBA00022989"/>
    </source>
</evidence>
<dbReference type="InterPro" id="IPR007353">
    <property type="entry name" value="DUF421"/>
</dbReference>
<keyword evidence="5 8" id="KW-1133">Transmembrane helix</keyword>
<dbReference type="Gene3D" id="3.30.240.20">
    <property type="entry name" value="bsu07140 like domains"/>
    <property type="match status" value="2"/>
</dbReference>
<proteinExistence type="inferred from homology"/>
<evidence type="ECO:0000256" key="8">
    <source>
        <dbReference type="SAM" id="Phobius"/>
    </source>
</evidence>
<dbReference type="RefSeq" id="WP_327607460.1">
    <property type="nucleotide sequence ID" value="NZ_JARZFX010000004.1"/>
</dbReference>
<feature type="domain" description="YetF-like N-terminal transmembrane" evidence="10">
    <location>
        <begin position="7"/>
        <end position="76"/>
    </location>
</feature>
<evidence type="ECO:0000259" key="9">
    <source>
        <dbReference type="Pfam" id="PF04239"/>
    </source>
</evidence>
<feature type="transmembrane region" description="Helical" evidence="8">
    <location>
        <begin position="6"/>
        <end position="23"/>
    </location>
</feature>
<dbReference type="Pfam" id="PF20730">
    <property type="entry name" value="YetF_N"/>
    <property type="match status" value="1"/>
</dbReference>
<keyword evidence="4 8" id="KW-0812">Transmembrane</keyword>
<dbReference type="InterPro" id="IPR023090">
    <property type="entry name" value="UPF0702_alpha/beta_dom_sf"/>
</dbReference>
<accession>A0ABU6KEZ6</accession>
<feature type="transmembrane region" description="Helical" evidence="8">
    <location>
        <begin position="35"/>
        <end position="53"/>
    </location>
</feature>